<evidence type="ECO:0000256" key="3">
    <source>
        <dbReference type="ARBA" id="ARBA00022980"/>
    </source>
</evidence>
<feature type="non-terminal residue" evidence="7">
    <location>
        <position position="322"/>
    </location>
</feature>
<dbReference type="GO" id="GO:0070180">
    <property type="term" value="F:large ribosomal subunit rRNA binding"/>
    <property type="evidence" value="ECO:0007669"/>
    <property type="project" value="TreeGrafter"/>
</dbReference>
<dbReference type="GO" id="GO:0000027">
    <property type="term" value="P:ribosomal large subunit assembly"/>
    <property type="evidence" value="ECO:0007669"/>
    <property type="project" value="TreeGrafter"/>
</dbReference>
<protein>
    <recommendedName>
        <fullName evidence="5">Large ribosomal subunit protein uL10</fullName>
    </recommendedName>
    <alternativeName>
        <fullName evidence="6">60S acidic ribosomal protein P0</fullName>
    </alternativeName>
</protein>
<dbReference type="GO" id="GO:0002181">
    <property type="term" value="P:cytoplasmic translation"/>
    <property type="evidence" value="ECO:0007669"/>
    <property type="project" value="TreeGrafter"/>
</dbReference>
<gene>
    <name evidence="7" type="ORF">J0S82_004395</name>
</gene>
<evidence type="ECO:0000256" key="1">
    <source>
        <dbReference type="ARBA" id="ARBA00002200"/>
    </source>
</evidence>
<keyword evidence="3 7" id="KW-0689">Ribosomal protein</keyword>
<comment type="caution">
    <text evidence="7">The sequence shown here is derived from an EMBL/GenBank/DDBJ whole genome shotgun (WGS) entry which is preliminary data.</text>
</comment>
<accession>A0A8J6A979</accession>
<evidence type="ECO:0000313" key="7">
    <source>
        <dbReference type="EMBL" id="KAG8514682.1"/>
    </source>
</evidence>
<evidence type="ECO:0000256" key="4">
    <source>
        <dbReference type="ARBA" id="ARBA00023274"/>
    </source>
</evidence>
<name>A0A8J6A979_GALPY</name>
<evidence type="ECO:0000313" key="8">
    <source>
        <dbReference type="Proteomes" id="UP000700334"/>
    </source>
</evidence>
<evidence type="ECO:0000256" key="2">
    <source>
        <dbReference type="ARBA" id="ARBA00008889"/>
    </source>
</evidence>
<dbReference type="PANTHER" id="PTHR45699">
    <property type="entry name" value="60S ACIDIC RIBOSOMAL PROTEIN P0"/>
    <property type="match status" value="1"/>
</dbReference>
<comment type="similarity">
    <text evidence="2">Belongs to the universal ribosomal protein uL10 family.</text>
</comment>
<dbReference type="GO" id="GO:0022625">
    <property type="term" value="C:cytosolic large ribosomal subunit"/>
    <property type="evidence" value="ECO:0007669"/>
    <property type="project" value="TreeGrafter"/>
</dbReference>
<dbReference type="Gene3D" id="3.30.70.1730">
    <property type="match status" value="1"/>
</dbReference>
<proteinExistence type="inferred from homology"/>
<dbReference type="AlphaFoldDB" id="A0A8J6A979"/>
<keyword evidence="8" id="KW-1185">Reference proteome</keyword>
<dbReference type="Proteomes" id="UP000700334">
    <property type="component" value="Unassembled WGS sequence"/>
</dbReference>
<dbReference type="EMBL" id="JAGFMF010011730">
    <property type="protein sequence ID" value="KAG8514682.1"/>
    <property type="molecule type" value="Genomic_DNA"/>
</dbReference>
<comment type="function">
    <text evidence="1">Ribosomal protein P0 is the functional equivalent of E.coli protein L10.</text>
</comment>
<dbReference type="GO" id="GO:0003735">
    <property type="term" value="F:structural constituent of ribosome"/>
    <property type="evidence" value="ECO:0007669"/>
    <property type="project" value="TreeGrafter"/>
</dbReference>
<organism evidence="7 8">
    <name type="scientific">Galemys pyrenaicus</name>
    <name type="common">Iberian desman</name>
    <name type="synonym">Pyrenean desman</name>
    <dbReference type="NCBI Taxonomy" id="202257"/>
    <lineage>
        <taxon>Eukaryota</taxon>
        <taxon>Metazoa</taxon>
        <taxon>Chordata</taxon>
        <taxon>Craniata</taxon>
        <taxon>Vertebrata</taxon>
        <taxon>Euteleostomi</taxon>
        <taxon>Mammalia</taxon>
        <taxon>Eutheria</taxon>
        <taxon>Laurasiatheria</taxon>
        <taxon>Eulipotyphla</taxon>
        <taxon>Talpidae</taxon>
        <taxon>Galemys</taxon>
    </lineage>
</organism>
<evidence type="ECO:0000256" key="6">
    <source>
        <dbReference type="ARBA" id="ARBA00035444"/>
    </source>
</evidence>
<evidence type="ECO:0000256" key="5">
    <source>
        <dbReference type="ARBA" id="ARBA00035202"/>
    </source>
</evidence>
<keyword evidence="4" id="KW-0687">Ribonucleoprotein</keyword>
<reference evidence="7" key="1">
    <citation type="journal article" date="2021" name="Evol. Appl.">
        <title>The genome of the Pyrenean desman and the effects of bottlenecks and inbreeding on the genomic landscape of an endangered species.</title>
        <authorList>
            <person name="Escoda L."/>
            <person name="Castresana J."/>
        </authorList>
    </citation>
    <scope>NUCLEOTIDE SEQUENCE</scope>
    <source>
        <strain evidence="7">IBE-C5619</strain>
    </source>
</reference>
<sequence length="322" mass="35216">IIQLLHDDPKTFIVRAHKLGSQQMYQSHMSYCGQAVGKNTKMPKLIGGHQENNPALKKFEAIRSPRSISLRLGTCCLSIRCHLLALLLPLRLVKVTVPAQNSSLEPEETFFQDLGTLFKISRGTIEILMIETGDKWEPAKPLLCMLNTSPSSVGQSPSSCVSLAASAILSCLASQNKLCSCFLEGVHSFLCPSADWLASCCISAPFSHQQVPGFKEQEESGSVNGEVQENASKADIMVYLEEADSGIFISDAISINWHNHVLDTKMPRPMGSEVAVMLPLDLSLQAQVCRLTYAHAILQVSTIRHACPMLMTLSTFCIQGGR</sequence>
<dbReference type="PANTHER" id="PTHR45699:SF3">
    <property type="entry name" value="LARGE RIBOSOMAL SUBUNIT PROTEIN UL10"/>
    <property type="match status" value="1"/>
</dbReference>
<dbReference type="InterPro" id="IPR043141">
    <property type="entry name" value="Ribosomal_uL10-like_sf"/>
</dbReference>
<dbReference type="InterPro" id="IPR050323">
    <property type="entry name" value="Ribosomal_protein_uL10"/>
</dbReference>